<reference evidence="2 3" key="1">
    <citation type="submission" date="2024-04" db="EMBL/GenBank/DDBJ databases">
        <authorList>
            <person name="Abashina T."/>
            <person name="Shaikin A."/>
        </authorList>
    </citation>
    <scope>NUCLEOTIDE SEQUENCE [LARGE SCALE GENOMIC DNA]</scope>
    <source>
        <strain evidence="2 3">AAFK</strain>
    </source>
</reference>
<organism evidence="2 3">
    <name type="scientific">Thermithiobacillus plumbiphilus</name>
    <dbReference type="NCBI Taxonomy" id="1729899"/>
    <lineage>
        <taxon>Bacteria</taxon>
        <taxon>Pseudomonadati</taxon>
        <taxon>Pseudomonadota</taxon>
        <taxon>Acidithiobacillia</taxon>
        <taxon>Acidithiobacillales</taxon>
        <taxon>Thermithiobacillaceae</taxon>
        <taxon>Thermithiobacillus</taxon>
    </lineage>
</organism>
<dbReference type="InterPro" id="IPR036390">
    <property type="entry name" value="WH_DNA-bd_sf"/>
</dbReference>
<dbReference type="RefSeq" id="WP_341371488.1">
    <property type="nucleotide sequence ID" value="NZ_JBBPCO010000012.1"/>
</dbReference>
<dbReference type="Proteomes" id="UP001446205">
    <property type="component" value="Unassembled WGS sequence"/>
</dbReference>
<dbReference type="InterPro" id="IPR052509">
    <property type="entry name" value="Metal_resp_DNA-bind_regulator"/>
</dbReference>
<sequence>MPRTPRTGNRSRHLPAFLLLFLREGPAHGAILKTRLDQLLPELGIEAGAIYRTLRDLDERGALVSTWQPSESGQARRIYSLTEKGQAELACWQADIRRRLRALQTFLDLYERGGEHHESAG</sequence>
<feature type="domain" description="Transcription regulator PadR N-terminal" evidence="1">
    <location>
        <begin position="18"/>
        <end position="90"/>
    </location>
</feature>
<accession>A0ABU9DC37</accession>
<evidence type="ECO:0000259" key="1">
    <source>
        <dbReference type="Pfam" id="PF03551"/>
    </source>
</evidence>
<dbReference type="InterPro" id="IPR036388">
    <property type="entry name" value="WH-like_DNA-bd_sf"/>
</dbReference>
<dbReference type="Pfam" id="PF03551">
    <property type="entry name" value="PadR"/>
    <property type="match status" value="1"/>
</dbReference>
<dbReference type="PANTHER" id="PTHR33169:SF14">
    <property type="entry name" value="TRANSCRIPTIONAL REGULATOR RV3488"/>
    <property type="match status" value="1"/>
</dbReference>
<comment type="caution">
    <text evidence="2">The sequence shown here is derived from an EMBL/GenBank/DDBJ whole genome shotgun (WGS) entry which is preliminary data.</text>
</comment>
<keyword evidence="3" id="KW-1185">Reference proteome</keyword>
<evidence type="ECO:0000313" key="2">
    <source>
        <dbReference type="EMBL" id="MEK8090432.1"/>
    </source>
</evidence>
<dbReference type="Gene3D" id="1.10.10.10">
    <property type="entry name" value="Winged helix-like DNA-binding domain superfamily/Winged helix DNA-binding domain"/>
    <property type="match status" value="1"/>
</dbReference>
<name>A0ABU9DC37_9PROT</name>
<evidence type="ECO:0000313" key="3">
    <source>
        <dbReference type="Proteomes" id="UP001446205"/>
    </source>
</evidence>
<dbReference type="EMBL" id="JBBPCO010000012">
    <property type="protein sequence ID" value="MEK8090432.1"/>
    <property type="molecule type" value="Genomic_DNA"/>
</dbReference>
<dbReference type="InterPro" id="IPR005149">
    <property type="entry name" value="Tscrpt_reg_PadR_N"/>
</dbReference>
<protein>
    <submittedName>
        <fullName evidence="2">Helix-turn-helix transcriptional regulator</fullName>
    </submittedName>
</protein>
<proteinExistence type="predicted"/>
<dbReference type="PANTHER" id="PTHR33169">
    <property type="entry name" value="PADR-FAMILY TRANSCRIPTIONAL REGULATOR"/>
    <property type="match status" value="1"/>
</dbReference>
<gene>
    <name evidence="2" type="ORF">WOB96_11750</name>
</gene>
<dbReference type="SUPFAM" id="SSF46785">
    <property type="entry name" value="Winged helix' DNA-binding domain"/>
    <property type="match status" value="1"/>
</dbReference>